<dbReference type="AlphaFoldDB" id="A0A0N4VMV6"/>
<keyword evidence="1" id="KW-0472">Membrane</keyword>
<reference evidence="4" key="1">
    <citation type="submission" date="2017-02" db="UniProtKB">
        <authorList>
            <consortium name="WormBaseParasite"/>
        </authorList>
    </citation>
    <scope>IDENTIFICATION</scope>
</reference>
<evidence type="ECO:0000256" key="1">
    <source>
        <dbReference type="SAM" id="Phobius"/>
    </source>
</evidence>
<evidence type="ECO:0000313" key="2">
    <source>
        <dbReference type="EMBL" id="VDD96751.1"/>
    </source>
</evidence>
<reference evidence="2 3" key="2">
    <citation type="submission" date="2018-10" db="EMBL/GenBank/DDBJ databases">
        <authorList>
            <consortium name="Pathogen Informatics"/>
        </authorList>
    </citation>
    <scope>NUCLEOTIDE SEQUENCE [LARGE SCALE GENOMIC DNA]</scope>
</reference>
<feature type="transmembrane region" description="Helical" evidence="1">
    <location>
        <begin position="72"/>
        <end position="95"/>
    </location>
</feature>
<proteinExistence type="predicted"/>
<dbReference type="PANTHER" id="PTHR31193">
    <property type="entry name" value="TRANSMEMBRANE PROTEIN C9ORF91"/>
    <property type="match status" value="1"/>
</dbReference>
<dbReference type="PANTHER" id="PTHR31193:SF1">
    <property type="entry name" value="TRANSMEMBRANE PROTEIN 268"/>
    <property type="match status" value="1"/>
</dbReference>
<keyword evidence="1" id="KW-0812">Transmembrane</keyword>
<evidence type="ECO:0000313" key="4">
    <source>
        <dbReference type="WBParaSite" id="EVEC_0001228801-mRNA-1"/>
    </source>
</evidence>
<keyword evidence="3" id="KW-1185">Reference proteome</keyword>
<feature type="transmembrane region" description="Helical" evidence="1">
    <location>
        <begin position="48"/>
        <end position="66"/>
    </location>
</feature>
<name>A0A0N4VMV6_ENTVE</name>
<dbReference type="STRING" id="51028.A0A0N4VMV6"/>
<accession>A0A0N4VMV6</accession>
<dbReference type="EMBL" id="UXUI01012183">
    <property type="protein sequence ID" value="VDD96751.1"/>
    <property type="molecule type" value="Genomic_DNA"/>
</dbReference>
<dbReference type="OrthoDB" id="8250049at2759"/>
<gene>
    <name evidence="2" type="ORF">EVEC_LOCUS11502</name>
</gene>
<organism evidence="4">
    <name type="scientific">Enterobius vermicularis</name>
    <name type="common">Human pinworm</name>
    <dbReference type="NCBI Taxonomy" id="51028"/>
    <lineage>
        <taxon>Eukaryota</taxon>
        <taxon>Metazoa</taxon>
        <taxon>Ecdysozoa</taxon>
        <taxon>Nematoda</taxon>
        <taxon>Chromadorea</taxon>
        <taxon>Rhabditida</taxon>
        <taxon>Spirurina</taxon>
        <taxon>Oxyuridomorpha</taxon>
        <taxon>Oxyuroidea</taxon>
        <taxon>Oxyuridae</taxon>
        <taxon>Enterobius</taxon>
    </lineage>
</organism>
<dbReference type="WBParaSite" id="EVEC_0001228801-mRNA-1">
    <property type="protein sequence ID" value="EVEC_0001228801-mRNA-1"/>
    <property type="gene ID" value="EVEC_0001228801"/>
</dbReference>
<keyword evidence="1" id="KW-1133">Transmembrane helix</keyword>
<dbReference type="Proteomes" id="UP000274131">
    <property type="component" value="Unassembled WGS sequence"/>
</dbReference>
<evidence type="ECO:0000313" key="3">
    <source>
        <dbReference type="Proteomes" id="UP000274131"/>
    </source>
</evidence>
<sequence length="241" mass="27762">MAWIIPARYNPYSMPKTLADDRLSLPAEDYVTILLEDIMCFCIFYSRLLAFWVSLSIIVLVIILLSQPNAGLPILIFTFVWMIVFFAGIIGVLVIKKQILIGLRHCVQSANKFLVRSDILAGIDDRGVLSCHKVVIIFMFIRTGECLPDVQRLIRQQNAMAVNGPKQMSHKEVEELSETLVLKYSNNFVKDTTKKKLTFPTRPLEGVSEFAPKHCATSYCICQYIEKHFNRPRREWYDRII</sequence>
<dbReference type="InterPro" id="IPR028054">
    <property type="entry name" value="DUF4481"/>
</dbReference>
<protein>
    <submittedName>
        <fullName evidence="4">Transmembrane protein C9orf91 homolog</fullName>
    </submittedName>
</protein>